<name>A0A6H5HUY8_9HEMI</name>
<evidence type="ECO:0000259" key="1">
    <source>
        <dbReference type="PROSITE" id="PS50878"/>
    </source>
</evidence>
<dbReference type="PROSITE" id="PS50878">
    <property type="entry name" value="RT_POL"/>
    <property type="match status" value="1"/>
</dbReference>
<dbReference type="Pfam" id="PF00078">
    <property type="entry name" value="RVT_1"/>
    <property type="match status" value="1"/>
</dbReference>
<dbReference type="OrthoDB" id="6629632at2759"/>
<gene>
    <name evidence="2" type="ORF">NTEN_LOCUS24107</name>
</gene>
<feature type="domain" description="Reverse transcriptase" evidence="1">
    <location>
        <begin position="333"/>
        <end position="579"/>
    </location>
</feature>
<organism evidence="2 3">
    <name type="scientific">Nesidiocoris tenuis</name>
    <dbReference type="NCBI Taxonomy" id="355587"/>
    <lineage>
        <taxon>Eukaryota</taxon>
        <taxon>Metazoa</taxon>
        <taxon>Ecdysozoa</taxon>
        <taxon>Arthropoda</taxon>
        <taxon>Hexapoda</taxon>
        <taxon>Insecta</taxon>
        <taxon>Pterygota</taxon>
        <taxon>Neoptera</taxon>
        <taxon>Paraneoptera</taxon>
        <taxon>Hemiptera</taxon>
        <taxon>Heteroptera</taxon>
        <taxon>Panheteroptera</taxon>
        <taxon>Cimicomorpha</taxon>
        <taxon>Miridae</taxon>
        <taxon>Dicyphina</taxon>
        <taxon>Nesidiocoris</taxon>
    </lineage>
</organism>
<reference evidence="2 3" key="1">
    <citation type="submission" date="2020-02" db="EMBL/GenBank/DDBJ databases">
        <authorList>
            <person name="Ferguson B K."/>
        </authorList>
    </citation>
    <scope>NUCLEOTIDE SEQUENCE [LARGE SCALE GENOMIC DNA]</scope>
</reference>
<sequence length="725" mass="84015">MCRICFLQNINCKQPLPLNKSNFNVPKLSWKIYTKRYFFTRAPSKTVKTKIQCRTRDFHQPLALTANKAKFRSKKRLGHIQVSWSPGSWSAYITSISLFRISQMKKFLPSTMITTPSLPDDKRAGLTPEKPIHFGSTSDCATSQSSQNLLVLPWDCLHCLLARKRGSLPSWPSLRFYAARKIPRENSTQINWRYWNRPKIENRNGASENRWYGSENLKSRKIKFATCGLVGNRKGVGLGILVSARIVENPYVYNGSVFVSHEAADSYCWFMKKYDNVDLERFVKPPTNKEIEALEVLKNLQKKKSVRKRRRTVSQEFVNDDDDEDEDLPKKHTGKQIKPTVTIMNKTRTKVNVDSSDDFRKLTKLLASNQIPHHTYENKQERNVKKHSTIDQVHRIVNIIEEALEKKNVCSGIFLDVAQAFDKVWHEGLNHKLKKMLPYQYVELLESYLSRRYFCIKQEDAYSEPRTINAGVPQGSVIGPLLYLLYTCDLPETEENTTATFADDTAILAVGESNEESTQKLNRAISRISSWTAKWRIRLNEAKSVHIDFTNRSIVYTPTFINGVAIPYVNEAKYLGMTLDAKLRWKEHVKKKKTELVLKLRKMYWLIGRQSTMTIGNKLLLYNQVLKPVWSYGAQLWGCTAPTNRQIIQRFQNSVLRCITDAPWYFRNDALHRELNVDSVDQVIKQRASAHLTRLRDHLNEEAVKLLDVEDLTRRLKRTKPHELA</sequence>
<proteinExistence type="predicted"/>
<protein>
    <recommendedName>
        <fullName evidence="1">Reverse transcriptase domain-containing protein</fullName>
    </recommendedName>
</protein>
<dbReference type="PANTHER" id="PTHR33332">
    <property type="entry name" value="REVERSE TRANSCRIPTASE DOMAIN-CONTAINING PROTEIN"/>
    <property type="match status" value="1"/>
</dbReference>
<dbReference type="EMBL" id="CADCXU010035395">
    <property type="protein sequence ID" value="CAB0020534.1"/>
    <property type="molecule type" value="Genomic_DNA"/>
</dbReference>
<dbReference type="InterPro" id="IPR000477">
    <property type="entry name" value="RT_dom"/>
</dbReference>
<evidence type="ECO:0000313" key="2">
    <source>
        <dbReference type="EMBL" id="CAB0020534.1"/>
    </source>
</evidence>
<evidence type="ECO:0000313" key="3">
    <source>
        <dbReference type="Proteomes" id="UP000479000"/>
    </source>
</evidence>
<dbReference type="CDD" id="cd01650">
    <property type="entry name" value="RT_nLTR_like"/>
    <property type="match status" value="1"/>
</dbReference>
<accession>A0A6H5HUY8</accession>
<dbReference type="AlphaFoldDB" id="A0A6H5HUY8"/>
<keyword evidence="3" id="KW-1185">Reference proteome</keyword>
<dbReference type="Proteomes" id="UP000479000">
    <property type="component" value="Unassembled WGS sequence"/>
</dbReference>